<gene>
    <name evidence="1" type="ORF">BKN37_26985</name>
    <name evidence="2" type="ORF">C1Y40_02938</name>
</gene>
<name>A0A1S1MG88_9MYCO</name>
<dbReference type="AlphaFoldDB" id="A0A1S1MG88"/>
<reference evidence="2" key="3">
    <citation type="submission" date="2018-01" db="EMBL/GenBank/DDBJ databases">
        <authorList>
            <person name="Gaut B.S."/>
            <person name="Morton B.R."/>
            <person name="Clegg M.T."/>
            <person name="Duvall M.R."/>
        </authorList>
    </citation>
    <scope>NUCLEOTIDE SEQUENCE</scope>
    <source>
        <strain evidence="2">ATCC BAA-2683</strain>
    </source>
</reference>
<dbReference type="Proteomes" id="UP000179734">
    <property type="component" value="Unassembled WGS sequence"/>
</dbReference>
<dbReference type="InterPro" id="IPR032710">
    <property type="entry name" value="NTF2-like_dom_sf"/>
</dbReference>
<comment type="caution">
    <text evidence="1">The sequence shown here is derived from an EMBL/GenBank/DDBJ whole genome shotgun (WGS) entry which is preliminary data.</text>
</comment>
<evidence type="ECO:0000313" key="1">
    <source>
        <dbReference type="EMBL" id="OHU82250.1"/>
    </source>
</evidence>
<evidence type="ECO:0000313" key="2">
    <source>
        <dbReference type="EMBL" id="PQM46884.1"/>
    </source>
</evidence>
<dbReference type="RefSeq" id="WP_071030354.1">
    <property type="nucleotide sequence ID" value="NZ_MLQM01000318.1"/>
</dbReference>
<keyword evidence="3" id="KW-1185">Reference proteome</keyword>
<accession>A0A1S1MG88</accession>
<dbReference type="SUPFAM" id="SSF54427">
    <property type="entry name" value="NTF2-like"/>
    <property type="match status" value="1"/>
</dbReference>
<dbReference type="EMBL" id="MLQM01000318">
    <property type="protein sequence ID" value="OHU82250.1"/>
    <property type="molecule type" value="Genomic_DNA"/>
</dbReference>
<dbReference type="EMBL" id="PPEA01000423">
    <property type="protein sequence ID" value="PQM46884.1"/>
    <property type="molecule type" value="Genomic_DNA"/>
</dbReference>
<protein>
    <submittedName>
        <fullName evidence="1">DUF4440 domain-containing protein</fullName>
    </submittedName>
</protein>
<evidence type="ECO:0000313" key="4">
    <source>
        <dbReference type="Proteomes" id="UP000238296"/>
    </source>
</evidence>
<reference evidence="1 3" key="1">
    <citation type="submission" date="2016-10" db="EMBL/GenBank/DDBJ databases">
        <title>Genome sequence of Mycobacterium talmonii.</title>
        <authorList>
            <person name="Greninger A.L."/>
            <person name="Elliott B."/>
            <person name="Vasireddy S."/>
            <person name="Vasireddy R."/>
        </authorList>
    </citation>
    <scope>NUCLEOTIDE SEQUENCE [LARGE SCALE GENOMIC DNA]</scope>
    <source>
        <strain evidence="1">MO-5499</strain>
        <strain evidence="3">NE-TNMC-100812</strain>
    </source>
</reference>
<sequence>MSTVNAQAIIDVADHLFTAIEQSDLGILNEVFDRDVAVWRSGASGDDDKEHALRVLAWFINRTTDRRYQIFDRQVFASDPADGFVGGFVQQHILHATRTSTGEALALRVCLVAKFGANYLISRIDEYFDPADLAPLLN</sequence>
<dbReference type="Proteomes" id="UP000238296">
    <property type="component" value="Unassembled WGS sequence"/>
</dbReference>
<dbReference type="Gene3D" id="3.10.450.50">
    <property type="match status" value="1"/>
</dbReference>
<proteinExistence type="predicted"/>
<organism evidence="1 3">
    <name type="scientific">Mycobacterium talmoniae</name>
    <dbReference type="NCBI Taxonomy" id="1858794"/>
    <lineage>
        <taxon>Bacteria</taxon>
        <taxon>Bacillati</taxon>
        <taxon>Actinomycetota</taxon>
        <taxon>Actinomycetes</taxon>
        <taxon>Mycobacteriales</taxon>
        <taxon>Mycobacteriaceae</taxon>
        <taxon>Mycobacterium</taxon>
    </lineage>
</organism>
<reference evidence="2 4" key="2">
    <citation type="journal article" date="2017" name="Int. J. Syst. Evol. Microbiol.">
        <title>Mycobacterium talmoniae sp. nov., a slowly growing mycobacterium isolated from human respiratory samples.</title>
        <authorList>
            <person name="Davidson R.M."/>
            <person name="DeGroote M.A."/>
            <person name="Marola J.L."/>
            <person name="Buss S."/>
            <person name="Jones V."/>
            <person name="McNeil M.R."/>
            <person name="Freifeld A.G."/>
            <person name="Elaine Epperson L."/>
            <person name="Hasan N.A."/>
            <person name="Jackson M."/>
            <person name="Iwen P.C."/>
            <person name="Salfinger M."/>
            <person name="Strong M."/>
        </authorList>
    </citation>
    <scope>NUCLEOTIDE SEQUENCE [LARGE SCALE GENOMIC DNA]</scope>
    <source>
        <strain evidence="2 4">ATCC BAA-2683</strain>
    </source>
</reference>
<evidence type="ECO:0000313" key="3">
    <source>
        <dbReference type="Proteomes" id="UP000179734"/>
    </source>
</evidence>